<dbReference type="EMBL" id="BONU01000014">
    <property type="protein sequence ID" value="GIG74084.1"/>
    <property type="molecule type" value="Genomic_DNA"/>
</dbReference>
<evidence type="ECO:0000256" key="1">
    <source>
        <dbReference type="SAM" id="MobiDB-lite"/>
    </source>
</evidence>
<keyword evidence="4" id="KW-1185">Reference proteome</keyword>
<comment type="caution">
    <text evidence="3">The sequence shown here is derived from an EMBL/GenBank/DDBJ whole genome shotgun (WGS) entry which is preliminary data.</text>
</comment>
<evidence type="ECO:0000313" key="3">
    <source>
        <dbReference type="EMBL" id="GIG74084.1"/>
    </source>
</evidence>
<keyword evidence="2" id="KW-1133">Transmembrane helix</keyword>
<keyword evidence="2" id="KW-0812">Transmembrane</keyword>
<dbReference type="Proteomes" id="UP000653674">
    <property type="component" value="Unassembled WGS sequence"/>
</dbReference>
<reference evidence="3" key="1">
    <citation type="submission" date="2021-01" db="EMBL/GenBank/DDBJ databases">
        <title>Whole genome shotgun sequence of Planosporangium flavigriseum NBRC 105377.</title>
        <authorList>
            <person name="Komaki H."/>
            <person name="Tamura T."/>
        </authorList>
    </citation>
    <scope>NUCLEOTIDE SEQUENCE</scope>
    <source>
        <strain evidence="3">NBRC 105377</strain>
    </source>
</reference>
<evidence type="ECO:0000313" key="4">
    <source>
        <dbReference type="Proteomes" id="UP000653674"/>
    </source>
</evidence>
<evidence type="ECO:0000256" key="2">
    <source>
        <dbReference type="SAM" id="Phobius"/>
    </source>
</evidence>
<proteinExistence type="predicted"/>
<sequence>MEDAVGLDALMVVGHATSGAGRRRPDTRRSKFGLAGRLLVGAVIGVAAVGGTVALAHAASTRQAESIFVTPAAPPVPPQPQAPTGASSPDGILPPVTDQAGTAPSSDPYASPSDRGLTEASPTVDPGVHQDDGLYEPPVPQDPHSNG</sequence>
<accession>A0A8J3LMJ8</accession>
<name>A0A8J3LMJ8_9ACTN</name>
<organism evidence="3 4">
    <name type="scientific">Planosporangium flavigriseum</name>
    <dbReference type="NCBI Taxonomy" id="373681"/>
    <lineage>
        <taxon>Bacteria</taxon>
        <taxon>Bacillati</taxon>
        <taxon>Actinomycetota</taxon>
        <taxon>Actinomycetes</taxon>
        <taxon>Micromonosporales</taxon>
        <taxon>Micromonosporaceae</taxon>
        <taxon>Planosporangium</taxon>
    </lineage>
</organism>
<dbReference type="AlphaFoldDB" id="A0A8J3LMJ8"/>
<feature type="region of interest" description="Disordered" evidence="1">
    <location>
        <begin position="69"/>
        <end position="147"/>
    </location>
</feature>
<feature type="compositionally biased region" description="Pro residues" evidence="1">
    <location>
        <begin position="72"/>
        <end position="81"/>
    </location>
</feature>
<feature type="compositionally biased region" description="Low complexity" evidence="1">
    <location>
        <begin position="103"/>
        <end position="114"/>
    </location>
</feature>
<keyword evidence="2" id="KW-0472">Membrane</keyword>
<protein>
    <submittedName>
        <fullName evidence="3">Uncharacterized protein</fullName>
    </submittedName>
</protein>
<feature type="transmembrane region" description="Helical" evidence="2">
    <location>
        <begin position="32"/>
        <end position="56"/>
    </location>
</feature>
<gene>
    <name evidence="3" type="ORF">Pfl04_24880</name>
</gene>